<protein>
    <recommendedName>
        <fullName evidence="3">DUF3592 domain-containing protein</fullName>
    </recommendedName>
</protein>
<dbReference type="RefSeq" id="WP_171189693.1">
    <property type="nucleotide sequence ID" value="NZ_WTPX01000205.1"/>
</dbReference>
<evidence type="ECO:0008006" key="3">
    <source>
        <dbReference type="Google" id="ProtNLM"/>
    </source>
</evidence>
<reference evidence="1 2" key="1">
    <citation type="journal article" date="2020" name="Syst. Appl. Microbiol.">
        <title>Alienimonas chondri sp. nov., a novel planctomycete isolated from the biofilm of the red alga Chondrus crispus.</title>
        <authorList>
            <person name="Vitorino I."/>
            <person name="Albuquerque L."/>
            <person name="Wiegand S."/>
            <person name="Kallscheuer N."/>
            <person name="da Costa M.S."/>
            <person name="Lobo-da-Cunha A."/>
            <person name="Jogler C."/>
            <person name="Lage O.M."/>
        </authorList>
    </citation>
    <scope>NUCLEOTIDE SEQUENCE [LARGE SCALE GENOMIC DNA]</scope>
    <source>
        <strain evidence="1 2">LzC2</strain>
    </source>
</reference>
<dbReference type="EMBL" id="WTPX01000205">
    <property type="protein sequence ID" value="NNJ27788.1"/>
    <property type="molecule type" value="Genomic_DNA"/>
</dbReference>
<comment type="caution">
    <text evidence="1">The sequence shown here is derived from an EMBL/GenBank/DDBJ whole genome shotgun (WGS) entry which is preliminary data.</text>
</comment>
<name>A0ABX1VKX7_9PLAN</name>
<proteinExistence type="predicted"/>
<evidence type="ECO:0000313" key="2">
    <source>
        <dbReference type="Proteomes" id="UP000609651"/>
    </source>
</evidence>
<keyword evidence="2" id="KW-1185">Reference proteome</keyword>
<evidence type="ECO:0000313" key="1">
    <source>
        <dbReference type="EMBL" id="NNJ27788.1"/>
    </source>
</evidence>
<accession>A0ABX1VKX7</accession>
<gene>
    <name evidence="1" type="ORF">LzC2_38970</name>
</gene>
<dbReference type="Proteomes" id="UP000609651">
    <property type="component" value="Unassembled WGS sequence"/>
</dbReference>
<sequence>MEFAYFLPVLAFVVGLRIANHFFDQSRITQTVEEAGGTVQDISWEPFARGWWGEKGERHYQVWYRTAEGRVTGRRCNTSMLTGVYWADDRPLAADRPTAPRGGRTRAACDEPLKRRWKLCPQCGEPAPPR</sequence>
<organism evidence="1 2">
    <name type="scientific">Alienimonas chondri</name>
    <dbReference type="NCBI Taxonomy" id="2681879"/>
    <lineage>
        <taxon>Bacteria</taxon>
        <taxon>Pseudomonadati</taxon>
        <taxon>Planctomycetota</taxon>
        <taxon>Planctomycetia</taxon>
        <taxon>Planctomycetales</taxon>
        <taxon>Planctomycetaceae</taxon>
        <taxon>Alienimonas</taxon>
    </lineage>
</organism>